<proteinExistence type="predicted"/>
<dbReference type="Gene3D" id="3.10.580.10">
    <property type="entry name" value="CBS-domain"/>
    <property type="match status" value="1"/>
</dbReference>
<dbReference type="Proteomes" id="UP000184526">
    <property type="component" value="Unassembled WGS sequence"/>
</dbReference>
<evidence type="ECO:0000256" key="2">
    <source>
        <dbReference type="PROSITE-ProRule" id="PRU00703"/>
    </source>
</evidence>
<dbReference type="Pfam" id="PF00571">
    <property type="entry name" value="CBS"/>
    <property type="match status" value="2"/>
</dbReference>
<dbReference type="SUPFAM" id="SSF54631">
    <property type="entry name" value="CBS-domain pair"/>
    <property type="match status" value="1"/>
</dbReference>
<dbReference type="InterPro" id="IPR051257">
    <property type="entry name" value="Diverse_CBS-Domain"/>
</dbReference>
<dbReference type="OrthoDB" id="9802114at2"/>
<dbReference type="EMBL" id="FQXP01000010">
    <property type="protein sequence ID" value="SHI04772.1"/>
    <property type="molecule type" value="Genomic_DNA"/>
</dbReference>
<dbReference type="PROSITE" id="PS51371">
    <property type="entry name" value="CBS"/>
    <property type="match status" value="2"/>
</dbReference>
<evidence type="ECO:0000256" key="1">
    <source>
        <dbReference type="ARBA" id="ARBA00023122"/>
    </source>
</evidence>
<sequence length="143" mass="15725">MYVKDIMTINVVSANPESTVESVADLMKNHHIGMVPICDDNNKVIGVITDRDIVLRSVSQGEECKNQRVREIMTSNPTLISREIDINEAADIMGRKQIRRLPVIDDSGLIGIISLGDVSQELEHKDTAGEALSNISSYSSSEN</sequence>
<dbReference type="InterPro" id="IPR000644">
    <property type="entry name" value="CBS_dom"/>
</dbReference>
<accession>A0A1M5XYG3</accession>
<gene>
    <name evidence="4" type="ORF">SAMN02745196_02529</name>
</gene>
<evidence type="ECO:0000313" key="5">
    <source>
        <dbReference type="Proteomes" id="UP000184526"/>
    </source>
</evidence>
<dbReference type="PANTHER" id="PTHR43080">
    <property type="entry name" value="CBS DOMAIN-CONTAINING PROTEIN CBSX3, MITOCHONDRIAL"/>
    <property type="match status" value="1"/>
</dbReference>
<dbReference type="CDD" id="cd04622">
    <property type="entry name" value="CBS_pair_HRP1_like"/>
    <property type="match status" value="1"/>
</dbReference>
<dbReference type="InterPro" id="IPR046342">
    <property type="entry name" value="CBS_dom_sf"/>
</dbReference>
<evidence type="ECO:0000313" key="4">
    <source>
        <dbReference type="EMBL" id="SHI04772.1"/>
    </source>
</evidence>
<keyword evidence="5" id="KW-1185">Reference proteome</keyword>
<feature type="domain" description="CBS" evidence="3">
    <location>
        <begin position="7"/>
        <end position="63"/>
    </location>
</feature>
<dbReference type="SMART" id="SM00116">
    <property type="entry name" value="CBS"/>
    <property type="match status" value="2"/>
</dbReference>
<dbReference type="RefSeq" id="WP_072832378.1">
    <property type="nucleotide sequence ID" value="NZ_FQXP01000010.1"/>
</dbReference>
<keyword evidence="1 2" id="KW-0129">CBS domain</keyword>
<reference evidence="4 5" key="1">
    <citation type="submission" date="2016-11" db="EMBL/GenBank/DDBJ databases">
        <authorList>
            <person name="Jaros S."/>
            <person name="Januszkiewicz K."/>
            <person name="Wedrychowicz H."/>
        </authorList>
    </citation>
    <scope>NUCLEOTIDE SEQUENCE [LARGE SCALE GENOMIC DNA]</scope>
    <source>
        <strain evidence="4 5">DSM 3089</strain>
    </source>
</reference>
<name>A0A1M5XYG3_9CLOT</name>
<feature type="domain" description="CBS" evidence="3">
    <location>
        <begin position="73"/>
        <end position="129"/>
    </location>
</feature>
<evidence type="ECO:0000259" key="3">
    <source>
        <dbReference type="PROSITE" id="PS51371"/>
    </source>
</evidence>
<protein>
    <submittedName>
        <fullName evidence="4">CBS domain-containing protein</fullName>
    </submittedName>
</protein>
<dbReference type="AlphaFoldDB" id="A0A1M5XYG3"/>
<organism evidence="4 5">
    <name type="scientific">Clostridium collagenovorans DSM 3089</name>
    <dbReference type="NCBI Taxonomy" id="1121306"/>
    <lineage>
        <taxon>Bacteria</taxon>
        <taxon>Bacillati</taxon>
        <taxon>Bacillota</taxon>
        <taxon>Clostridia</taxon>
        <taxon>Eubacteriales</taxon>
        <taxon>Clostridiaceae</taxon>
        <taxon>Clostridium</taxon>
    </lineage>
</organism>
<dbReference type="STRING" id="1121306.SAMN02745196_02529"/>
<dbReference type="PANTHER" id="PTHR43080:SF2">
    <property type="entry name" value="CBS DOMAIN-CONTAINING PROTEIN"/>
    <property type="match status" value="1"/>
</dbReference>